<organism evidence="3 4">
    <name type="scientific">Arthrobacter pigmenti</name>
    <dbReference type="NCBI Taxonomy" id="271432"/>
    <lineage>
        <taxon>Bacteria</taxon>
        <taxon>Bacillati</taxon>
        <taxon>Actinomycetota</taxon>
        <taxon>Actinomycetes</taxon>
        <taxon>Micrococcales</taxon>
        <taxon>Micrococcaceae</taxon>
        <taxon>Arthrobacter</taxon>
    </lineage>
</organism>
<dbReference type="InterPro" id="IPR015943">
    <property type="entry name" value="WD40/YVTN_repeat-like_dom_sf"/>
</dbReference>
<dbReference type="PROSITE" id="PS51318">
    <property type="entry name" value="TAT"/>
    <property type="match status" value="1"/>
</dbReference>
<evidence type="ECO:0000256" key="1">
    <source>
        <dbReference type="SAM" id="SignalP"/>
    </source>
</evidence>
<reference evidence="3 4" key="1">
    <citation type="submission" date="2020-03" db="EMBL/GenBank/DDBJ databases">
        <title>Sequencing the genomes of 1000 actinobacteria strains.</title>
        <authorList>
            <person name="Klenk H.-P."/>
        </authorList>
    </citation>
    <scope>NUCLEOTIDE SEQUENCE [LARGE SCALE GENOMIC DNA]</scope>
    <source>
        <strain evidence="3 4">DSM 16403</strain>
    </source>
</reference>
<comment type="caution">
    <text evidence="3">The sequence shown here is derived from an EMBL/GenBank/DDBJ whole genome shotgun (WGS) entry which is preliminary data.</text>
</comment>
<dbReference type="AlphaFoldDB" id="A0A846RS64"/>
<protein>
    <recommendedName>
        <fullName evidence="2">Pyrrolo-quinoline quinone repeat domain-containing protein</fullName>
    </recommendedName>
</protein>
<dbReference type="SUPFAM" id="SSF50998">
    <property type="entry name" value="Quinoprotein alcohol dehydrogenase-like"/>
    <property type="match status" value="1"/>
</dbReference>
<accession>A0A846RS64</accession>
<feature type="chain" id="PRO_5033004741" description="Pyrrolo-quinoline quinone repeat domain-containing protein" evidence="1">
    <location>
        <begin position="35"/>
        <end position="676"/>
    </location>
</feature>
<dbReference type="InterPro" id="IPR011047">
    <property type="entry name" value="Quinoprotein_ADH-like_sf"/>
</dbReference>
<proteinExistence type="predicted"/>
<feature type="domain" description="Pyrrolo-quinoline quinone repeat" evidence="2">
    <location>
        <begin position="540"/>
        <end position="631"/>
    </location>
</feature>
<evidence type="ECO:0000313" key="4">
    <source>
        <dbReference type="Proteomes" id="UP000547458"/>
    </source>
</evidence>
<dbReference type="InterPro" id="IPR006311">
    <property type="entry name" value="TAT_signal"/>
</dbReference>
<dbReference type="RefSeq" id="WP_167990566.1">
    <property type="nucleotide sequence ID" value="NZ_JAATJL010000001.1"/>
</dbReference>
<sequence>MRNIDISRRTVLRAGSAAGVATALGLAGANSASALPALAPAGPKGTEIVDLGPAVVQYSLMSAKLIGDTLYIGSRNLEPARVIAFHLPTQKVVAETTLAEGHTIQALAADPDGRYLYAGVLKKSLNSEPNLFRWDVTTPSTPAVAIGRTEERNVRALSVSPDGHLFIVGDTPQGAPPALWEWDPATGDVSNLGVPDSGATLARTVAATETTVFFGAGSTLGGGSGASRACLYAYDRATKAFTLITPAEMEVDPSIRDLAVFGDKLIVGSAASTEESKVAAIDLNDLSSYSVATSIGTTAKNFAIDGDKVYFGSTTGLVAYSLSENAVSAVEFDGLPGLGGIWGVEVHGGKVLVVSDFGFVAEVDPAAQTTTVTDLADAGATGDPQTTMGLAAGAGYVFIGGNGVIAKHRLGSNEVVNMSVPGEAKDAIMVRGRLYTAQYSSQGIWTYNPRSGDPMHQVAGFPTSQNRPQDVHWDEENRLVLAGVQSDTEGGGALWTYNPYKGTSAYFLNPIDDQQYVRAVATHDGVAYLGGSLQNTAGPGTIVAFDPRRGKELWRLEPGLGGGVSALAVRGKHLYGVTRTGVAFVIDLPKRRLIHQEDISGVARGFAAMVTNRGVVYGVSDHNVFRFDPKTFAVTVVVADVNGGWYSGAHITNDEQGFLYTLRGRNLVQINDHPRR</sequence>
<dbReference type="EMBL" id="JAATJL010000001">
    <property type="protein sequence ID" value="NJC21151.1"/>
    <property type="molecule type" value="Genomic_DNA"/>
</dbReference>
<dbReference type="Gene3D" id="2.130.10.10">
    <property type="entry name" value="YVTN repeat-like/Quinoprotein amine dehydrogenase"/>
    <property type="match status" value="2"/>
</dbReference>
<gene>
    <name evidence="3" type="ORF">BJ994_000227</name>
</gene>
<keyword evidence="1" id="KW-0732">Signal</keyword>
<dbReference type="SUPFAM" id="SSF101898">
    <property type="entry name" value="NHL repeat"/>
    <property type="match status" value="1"/>
</dbReference>
<evidence type="ECO:0000259" key="2">
    <source>
        <dbReference type="Pfam" id="PF13360"/>
    </source>
</evidence>
<keyword evidence="4" id="KW-1185">Reference proteome</keyword>
<dbReference type="InterPro" id="IPR002372">
    <property type="entry name" value="PQQ_rpt_dom"/>
</dbReference>
<dbReference type="Proteomes" id="UP000547458">
    <property type="component" value="Unassembled WGS sequence"/>
</dbReference>
<evidence type="ECO:0000313" key="3">
    <source>
        <dbReference type="EMBL" id="NJC21151.1"/>
    </source>
</evidence>
<feature type="signal peptide" evidence="1">
    <location>
        <begin position="1"/>
        <end position="34"/>
    </location>
</feature>
<dbReference type="Pfam" id="PF13360">
    <property type="entry name" value="PQQ_2"/>
    <property type="match status" value="1"/>
</dbReference>
<name>A0A846RS64_9MICC</name>